<dbReference type="GO" id="GO:0005737">
    <property type="term" value="C:cytoplasm"/>
    <property type="evidence" value="ECO:0007669"/>
    <property type="project" value="TreeGrafter"/>
</dbReference>
<evidence type="ECO:0000256" key="1">
    <source>
        <dbReference type="ARBA" id="ARBA00007665"/>
    </source>
</evidence>
<dbReference type="PANTHER" id="PTHR16301:SF25">
    <property type="entry name" value="PROTEIN IMPACT"/>
    <property type="match status" value="1"/>
</dbReference>
<dbReference type="Gene3D" id="3.30.230.30">
    <property type="entry name" value="Impact, N-terminal domain"/>
    <property type="match status" value="1"/>
</dbReference>
<dbReference type="AlphaFoldDB" id="A0A194S9Q8"/>
<dbReference type="InterPro" id="IPR036956">
    <property type="entry name" value="Impact_N_sf"/>
</dbReference>
<dbReference type="PANTHER" id="PTHR16301">
    <property type="entry name" value="IMPACT-RELATED"/>
    <property type="match status" value="1"/>
</dbReference>
<dbReference type="EMBL" id="KQ474075">
    <property type="protein sequence ID" value="KPV77200.1"/>
    <property type="molecule type" value="Genomic_DNA"/>
</dbReference>
<feature type="domain" description="Impact N-terminal" evidence="2">
    <location>
        <begin position="41"/>
        <end position="151"/>
    </location>
</feature>
<sequence length="169" mass="18023">MRATTRGALHHLLPRRAVKAHDLPPLPPHAVLHSTTRFTEKKSAFEGHAVRVKSVDEATLALQHILTGKKMSKATHHILAWRFSSASASSSSTSAAGSDCDGEPPAGKNLLELLHKLNVEDVLVVVTRWYGGVPMGPDRFRVINAVGKDALALGGFLSHGRGTGSNTQG</sequence>
<evidence type="ECO:0000313" key="3">
    <source>
        <dbReference type="EMBL" id="KPV77200.1"/>
    </source>
</evidence>
<dbReference type="SUPFAM" id="SSF54211">
    <property type="entry name" value="Ribosomal protein S5 domain 2-like"/>
    <property type="match status" value="1"/>
</dbReference>
<dbReference type="STRING" id="578459.A0A194S9Q8"/>
<accession>A0A194S9Q8</accession>
<dbReference type="GO" id="GO:0140469">
    <property type="term" value="P:GCN2-mediated signaling"/>
    <property type="evidence" value="ECO:0007669"/>
    <property type="project" value="TreeGrafter"/>
</dbReference>
<evidence type="ECO:0000313" key="4">
    <source>
        <dbReference type="Proteomes" id="UP000053890"/>
    </source>
</evidence>
<dbReference type="InterPro" id="IPR020569">
    <property type="entry name" value="UPF0029_Impact_CS"/>
</dbReference>
<gene>
    <name evidence="3" type="ORF">RHOBADRAFT_52141</name>
</gene>
<dbReference type="Proteomes" id="UP000053890">
    <property type="component" value="Unassembled WGS sequence"/>
</dbReference>
<protein>
    <recommendedName>
        <fullName evidence="2">Impact N-terminal domain-containing protein</fullName>
    </recommendedName>
</protein>
<keyword evidence="4" id="KW-1185">Reference proteome</keyword>
<dbReference type="GO" id="GO:0006446">
    <property type="term" value="P:regulation of translational initiation"/>
    <property type="evidence" value="ECO:0007669"/>
    <property type="project" value="TreeGrafter"/>
</dbReference>
<dbReference type="GeneID" id="28976636"/>
<dbReference type="InterPro" id="IPR001498">
    <property type="entry name" value="Impact_N"/>
</dbReference>
<dbReference type="PROSITE" id="PS00910">
    <property type="entry name" value="UPF0029"/>
    <property type="match status" value="1"/>
</dbReference>
<dbReference type="Pfam" id="PF01205">
    <property type="entry name" value="Impact_N"/>
    <property type="match status" value="1"/>
</dbReference>
<evidence type="ECO:0000259" key="2">
    <source>
        <dbReference type="Pfam" id="PF01205"/>
    </source>
</evidence>
<dbReference type="OrthoDB" id="69641at2759"/>
<dbReference type="RefSeq" id="XP_018273249.1">
    <property type="nucleotide sequence ID" value="XM_018416188.1"/>
</dbReference>
<dbReference type="InterPro" id="IPR020568">
    <property type="entry name" value="Ribosomal_Su5_D2-typ_SF"/>
</dbReference>
<comment type="similarity">
    <text evidence="1">Belongs to the IMPACT family.</text>
</comment>
<organism evidence="3 4">
    <name type="scientific">Rhodotorula graminis (strain WP1)</name>
    <dbReference type="NCBI Taxonomy" id="578459"/>
    <lineage>
        <taxon>Eukaryota</taxon>
        <taxon>Fungi</taxon>
        <taxon>Dikarya</taxon>
        <taxon>Basidiomycota</taxon>
        <taxon>Pucciniomycotina</taxon>
        <taxon>Microbotryomycetes</taxon>
        <taxon>Sporidiobolales</taxon>
        <taxon>Sporidiobolaceae</taxon>
        <taxon>Rhodotorula</taxon>
    </lineage>
</organism>
<reference evidence="3 4" key="1">
    <citation type="journal article" date="2015" name="Front. Microbiol.">
        <title>Genome sequence of the plant growth promoting endophytic yeast Rhodotorula graminis WP1.</title>
        <authorList>
            <person name="Firrincieli A."/>
            <person name="Otillar R."/>
            <person name="Salamov A."/>
            <person name="Schmutz J."/>
            <person name="Khan Z."/>
            <person name="Redman R.S."/>
            <person name="Fleck N.D."/>
            <person name="Lindquist E."/>
            <person name="Grigoriev I.V."/>
            <person name="Doty S.L."/>
        </authorList>
    </citation>
    <scope>NUCLEOTIDE SEQUENCE [LARGE SCALE GENOMIC DNA]</scope>
    <source>
        <strain evidence="3 4">WP1</strain>
    </source>
</reference>
<dbReference type="OMA" id="SHPHMYA"/>
<proteinExistence type="inferred from homology"/>
<dbReference type="InterPro" id="IPR023582">
    <property type="entry name" value="Impact"/>
</dbReference>
<name>A0A194S9Q8_RHOGW</name>